<evidence type="ECO:0000256" key="1">
    <source>
        <dbReference type="SAM" id="MobiDB-lite"/>
    </source>
</evidence>
<sequence>MLCMLCVGGILPKSVWANTSHHSDIDLRSLQTRTVFFSNSAKSSFLELEPTLEVTSSSVNTLSILEISEHFQSNFLDTSFENVHPNVLYLAAPENLNPGLYVPLPVESSPPPLTPDSIDSEPVTPSTETTEGDSEPVTPTAETATTDTTPSVPFWEVEGLTINLSDAFSNFDQGNRIIEPTVTGTLPNGDPLSITTGFNRYAQPDVNTVFNIPLKAAWTREVGDFTTTTGGGIDLFNRLPVAINLNASTSVPIGKKATLSFFADYGPYKFNATTLNNQIKALRYGPNLYWQITPDMYLFSLVRWGRYNDGNHEQQSFSRLEKKFGDFHIAGNLFTWRYREDAELASGYFSPSDFLVANAEIGWKGEVFEWLACGTAASWGQQRLGGSWSSAYSYNAKCTFEITDHLEMDLGYAFSNVIGQTGGSAFNNRAVTGQVRAKF</sequence>
<evidence type="ECO:0000313" key="2">
    <source>
        <dbReference type="EMBL" id="NEZ64698.1"/>
    </source>
</evidence>
<name>A0A6M0S895_9CYAN</name>
<proteinExistence type="predicted"/>
<comment type="caution">
    <text evidence="2">The sequence shown here is derived from an EMBL/GenBank/DDBJ whole genome shotgun (WGS) entry which is preliminary data.</text>
</comment>
<dbReference type="RefSeq" id="WP_163665174.1">
    <property type="nucleotide sequence ID" value="NZ_QZCE01000002.1"/>
</dbReference>
<dbReference type="EMBL" id="QZCE01000002">
    <property type="protein sequence ID" value="NEZ64698.1"/>
    <property type="molecule type" value="Genomic_DNA"/>
</dbReference>
<dbReference type="Proteomes" id="UP000473574">
    <property type="component" value="Unassembled WGS sequence"/>
</dbReference>
<organism evidence="2 3">
    <name type="scientific">Adonisia turfae CCMR0082</name>
    <dbReference type="NCBI Taxonomy" id="2304604"/>
    <lineage>
        <taxon>Bacteria</taxon>
        <taxon>Bacillati</taxon>
        <taxon>Cyanobacteriota</taxon>
        <taxon>Adonisia</taxon>
        <taxon>Adonisia turfae</taxon>
    </lineage>
</organism>
<evidence type="ECO:0000313" key="3">
    <source>
        <dbReference type="Proteomes" id="UP000473574"/>
    </source>
</evidence>
<protein>
    <submittedName>
        <fullName evidence="2">Uncharacterized protein</fullName>
    </submittedName>
</protein>
<gene>
    <name evidence="2" type="ORF">D0962_18215</name>
</gene>
<accession>A0A6M0S895</accession>
<reference evidence="2 3" key="1">
    <citation type="journal article" date="2020" name="Microb. Ecol.">
        <title>Ecogenomics of the Marine Benthic Filamentous Cyanobacterium Adonisia.</title>
        <authorList>
            <person name="Walter J.M."/>
            <person name="Coutinho F.H."/>
            <person name="Leomil L."/>
            <person name="Hargreaves P.I."/>
            <person name="Campeao M.E."/>
            <person name="Vieira V.V."/>
            <person name="Silva B.S."/>
            <person name="Fistarol G.O."/>
            <person name="Salomon P.S."/>
            <person name="Sawabe T."/>
            <person name="Mino S."/>
            <person name="Hosokawa M."/>
            <person name="Miyashita H."/>
            <person name="Maruyama F."/>
            <person name="van Verk M.C."/>
            <person name="Dutilh B.E."/>
            <person name="Thompson C.C."/>
            <person name="Thompson F.L."/>
        </authorList>
    </citation>
    <scope>NUCLEOTIDE SEQUENCE [LARGE SCALE GENOMIC DNA]</scope>
    <source>
        <strain evidence="2 3">CCMR0082</strain>
    </source>
</reference>
<feature type="region of interest" description="Disordered" evidence="1">
    <location>
        <begin position="107"/>
        <end position="149"/>
    </location>
</feature>
<feature type="compositionally biased region" description="Low complexity" evidence="1">
    <location>
        <begin position="120"/>
        <end position="149"/>
    </location>
</feature>
<dbReference type="AlphaFoldDB" id="A0A6M0S895"/>